<sequence>MRVSIASGKGGTGKTTVSAALASVWTEAVGTPVVAVDCDVEEPNLHLFLRPLITDTHIANIEIPVIDVELCTRCGACREICQFAAITILGDTPVVFDEMCHGCGACAAVCPFGAIGAGARELGRIEEGAAGAITFLNGRLRVGEAMSPALIRAVLARLEEVLAARETGPAPDVICDAPPGVSCPAGAAVSRSDAIVLVTEPTPFGIHDFRLAVEAFSPFGGPMAVVINRAGPPEDEIEDICREAKLPILARIPDDRTVAEAYARGKLLPEVSPDYRELTLKLAKDVARLAPEARHA</sequence>
<accession>E1K1Y9</accession>
<organism evidence="5 6">
    <name type="scientific">Solidesulfovibrio fructosivorans JJ]</name>
    <dbReference type="NCBI Taxonomy" id="596151"/>
    <lineage>
        <taxon>Bacteria</taxon>
        <taxon>Pseudomonadati</taxon>
        <taxon>Thermodesulfobacteriota</taxon>
        <taxon>Desulfovibrionia</taxon>
        <taxon>Desulfovibrionales</taxon>
        <taxon>Desulfovibrionaceae</taxon>
        <taxon>Solidesulfovibrio</taxon>
    </lineage>
</organism>
<reference evidence="5 6" key="1">
    <citation type="submission" date="2010-08" db="EMBL/GenBank/DDBJ databases">
        <title>The draft genome of Desulfovibrio fructosovorans JJ.</title>
        <authorList>
            <consortium name="US DOE Joint Genome Institute (JGI-PGF)"/>
            <person name="Lucas S."/>
            <person name="Copeland A."/>
            <person name="Lapidus A."/>
            <person name="Cheng J.-F."/>
            <person name="Bruce D."/>
            <person name="Goodwin L."/>
            <person name="Pitluck S."/>
            <person name="Land M.L."/>
            <person name="Hauser L."/>
            <person name="Chang Y.-J."/>
            <person name="Jeffries C."/>
            <person name="Wall J.D."/>
            <person name="Stahl D.A."/>
            <person name="Arkin A.P."/>
            <person name="Dehal P."/>
            <person name="Stolyar S.M."/>
            <person name="Hazen T.C."/>
            <person name="Woyke T.J."/>
        </authorList>
    </citation>
    <scope>NUCLEOTIDE SEQUENCE [LARGE SCALE GENOMIC DNA]</scope>
    <source>
        <strain evidence="5 6">JJ</strain>
    </source>
</reference>
<dbReference type="Proteomes" id="UP000006250">
    <property type="component" value="Unassembled WGS sequence"/>
</dbReference>
<feature type="domain" description="4Fe-4S ferredoxin-type" evidence="4">
    <location>
        <begin position="91"/>
        <end position="120"/>
    </location>
</feature>
<feature type="domain" description="4Fe-4S ferredoxin-type" evidence="4">
    <location>
        <begin position="62"/>
        <end position="88"/>
    </location>
</feature>
<evidence type="ECO:0000313" key="5">
    <source>
        <dbReference type="EMBL" id="EFL49395.1"/>
    </source>
</evidence>
<dbReference type="Gene3D" id="3.40.50.300">
    <property type="entry name" value="P-loop containing nucleotide triphosphate hydrolases"/>
    <property type="match status" value="1"/>
</dbReference>
<name>E1K1Y9_SOLFR</name>
<keyword evidence="3" id="KW-0411">Iron-sulfur</keyword>
<dbReference type="PROSITE" id="PS00198">
    <property type="entry name" value="4FE4S_FER_1"/>
    <property type="match status" value="1"/>
</dbReference>
<protein>
    <submittedName>
        <fullName evidence="5">Cobyrinic acid ac-diamide synthase</fullName>
    </submittedName>
</protein>
<evidence type="ECO:0000313" key="6">
    <source>
        <dbReference type="Proteomes" id="UP000006250"/>
    </source>
</evidence>
<keyword evidence="6" id="KW-1185">Reference proteome</keyword>
<dbReference type="InterPro" id="IPR017900">
    <property type="entry name" value="4Fe4S_Fe_S_CS"/>
</dbReference>
<proteinExistence type="predicted"/>
<dbReference type="STRING" id="596151.DesfrDRAFT_3889"/>
<dbReference type="InterPro" id="IPR017896">
    <property type="entry name" value="4Fe4S_Fe-S-bd"/>
</dbReference>
<gene>
    <name evidence="5" type="ORF">DesfrDRAFT_3889</name>
</gene>
<dbReference type="GO" id="GO:0046872">
    <property type="term" value="F:metal ion binding"/>
    <property type="evidence" value="ECO:0007669"/>
    <property type="project" value="UniProtKB-KW"/>
</dbReference>
<dbReference type="EMBL" id="AECZ01000046">
    <property type="protein sequence ID" value="EFL49395.1"/>
    <property type="molecule type" value="Genomic_DNA"/>
</dbReference>
<dbReference type="Pfam" id="PF00037">
    <property type="entry name" value="Fer4"/>
    <property type="match status" value="2"/>
</dbReference>
<dbReference type="Gene3D" id="3.30.70.20">
    <property type="match status" value="1"/>
</dbReference>
<dbReference type="AlphaFoldDB" id="E1K1Y9"/>
<evidence type="ECO:0000256" key="3">
    <source>
        <dbReference type="ARBA" id="ARBA00023014"/>
    </source>
</evidence>
<dbReference type="Pfam" id="PF01656">
    <property type="entry name" value="CbiA"/>
    <property type="match status" value="1"/>
</dbReference>
<dbReference type="PANTHER" id="PTHR43063">
    <property type="entry name" value="4FE-4S CLUSTER CONTAINING PARA FAMILY ATPASE PROTEIN"/>
    <property type="match status" value="1"/>
</dbReference>
<dbReference type="InterPro" id="IPR027417">
    <property type="entry name" value="P-loop_NTPase"/>
</dbReference>
<evidence type="ECO:0000259" key="4">
    <source>
        <dbReference type="PROSITE" id="PS51379"/>
    </source>
</evidence>
<dbReference type="eggNOG" id="COG1149">
    <property type="taxonomic scope" value="Bacteria"/>
</dbReference>
<dbReference type="PANTHER" id="PTHR43063:SF1">
    <property type="entry name" value="4FE-4S CLUSTER CONTAINING PARA FAMILY ATPASE PROTEIN"/>
    <property type="match status" value="1"/>
</dbReference>
<comment type="caution">
    <text evidence="5">The sequence shown here is derived from an EMBL/GenBank/DDBJ whole genome shotgun (WGS) entry which is preliminary data.</text>
</comment>
<evidence type="ECO:0000256" key="2">
    <source>
        <dbReference type="ARBA" id="ARBA00023004"/>
    </source>
</evidence>
<dbReference type="InterPro" id="IPR002586">
    <property type="entry name" value="CobQ/CobB/MinD/ParA_Nub-bd_dom"/>
</dbReference>
<evidence type="ECO:0000256" key="1">
    <source>
        <dbReference type="ARBA" id="ARBA00022723"/>
    </source>
</evidence>
<dbReference type="PROSITE" id="PS51379">
    <property type="entry name" value="4FE4S_FER_2"/>
    <property type="match status" value="2"/>
</dbReference>
<dbReference type="GO" id="GO:0051536">
    <property type="term" value="F:iron-sulfur cluster binding"/>
    <property type="evidence" value="ECO:0007669"/>
    <property type="project" value="UniProtKB-KW"/>
</dbReference>
<dbReference type="OrthoDB" id="9778602at2"/>
<keyword evidence="2" id="KW-0408">Iron</keyword>
<dbReference type="SUPFAM" id="SSF52540">
    <property type="entry name" value="P-loop containing nucleoside triphosphate hydrolases"/>
    <property type="match status" value="1"/>
</dbReference>
<dbReference type="RefSeq" id="WP_005996745.1">
    <property type="nucleotide sequence ID" value="NZ_AECZ01000046.1"/>
</dbReference>
<keyword evidence="1" id="KW-0479">Metal-binding</keyword>